<proteinExistence type="inferred from homology"/>
<dbReference type="PANTHER" id="PTHR11757:SF19">
    <property type="entry name" value="PROLYL ENDOPEPTIDASE-LIKE"/>
    <property type="match status" value="1"/>
</dbReference>
<evidence type="ECO:0000313" key="5">
    <source>
        <dbReference type="EMBL" id="EFJ39354.1"/>
    </source>
</evidence>
<name>D8ULP5_VOLCA</name>
<dbReference type="InterPro" id="IPR001375">
    <property type="entry name" value="Peptidase_S9_cat"/>
</dbReference>
<evidence type="ECO:0000256" key="1">
    <source>
        <dbReference type="ARBA" id="ARBA00005228"/>
    </source>
</evidence>
<dbReference type="GeneID" id="9614387"/>
<keyword evidence="3" id="KW-0720">Serine protease</keyword>
<dbReference type="RefSeq" id="XP_002959581.1">
    <property type="nucleotide sequence ID" value="XM_002959535.1"/>
</dbReference>
<dbReference type="SUPFAM" id="SSF53474">
    <property type="entry name" value="alpha/beta-Hydrolases"/>
    <property type="match status" value="1"/>
</dbReference>
<dbReference type="Gene3D" id="3.40.50.1820">
    <property type="entry name" value="alpha/beta hydrolase"/>
    <property type="match status" value="1"/>
</dbReference>
<dbReference type="eggNOG" id="KOG2237">
    <property type="taxonomic scope" value="Eukaryota"/>
</dbReference>
<dbReference type="Pfam" id="PF00326">
    <property type="entry name" value="Peptidase_S9"/>
    <property type="match status" value="1"/>
</dbReference>
<accession>D8ULP5</accession>
<dbReference type="EMBL" id="GL378647">
    <property type="protein sequence ID" value="EFJ39354.1"/>
    <property type="molecule type" value="Genomic_DNA"/>
</dbReference>
<feature type="domain" description="Peptidase S9 prolyl oligopeptidase catalytic" evidence="4">
    <location>
        <begin position="25"/>
        <end position="159"/>
    </location>
</feature>
<keyword evidence="3" id="KW-0378">Hydrolase</keyword>
<dbReference type="InterPro" id="IPR002470">
    <property type="entry name" value="Peptidase_S9A"/>
</dbReference>
<keyword evidence="3" id="KW-0645">Protease</keyword>
<dbReference type="InParanoid" id="D8ULP5"/>
<reference evidence="5 6" key="1">
    <citation type="journal article" date="2010" name="Science">
        <title>Genomic analysis of organismal complexity in the multicellular green alga Volvox carteri.</title>
        <authorList>
            <person name="Prochnik S.E."/>
            <person name="Umen J."/>
            <person name="Nedelcu A.M."/>
            <person name="Hallmann A."/>
            <person name="Miller S.M."/>
            <person name="Nishii I."/>
            <person name="Ferris P."/>
            <person name="Kuo A."/>
            <person name="Mitros T."/>
            <person name="Fritz-Laylin L.K."/>
            <person name="Hellsten U."/>
            <person name="Chapman J."/>
            <person name="Simakov O."/>
            <person name="Rensing S.A."/>
            <person name="Terry A."/>
            <person name="Pangilinan J."/>
            <person name="Kapitonov V."/>
            <person name="Jurka J."/>
            <person name="Salamov A."/>
            <person name="Shapiro H."/>
            <person name="Schmutz J."/>
            <person name="Grimwood J."/>
            <person name="Lindquist E."/>
            <person name="Lucas S."/>
            <person name="Grigoriev I.V."/>
            <person name="Schmitt R."/>
            <person name="Kirk D."/>
            <person name="Rokhsar D.S."/>
        </authorList>
    </citation>
    <scope>NUCLEOTIDE SEQUENCE [LARGE SCALE GENOMIC DNA]</scope>
    <source>
        <strain evidence="6">f. Nagariensis / Eve</strain>
    </source>
</reference>
<dbReference type="GO" id="GO:0006508">
    <property type="term" value="P:proteolysis"/>
    <property type="evidence" value="ECO:0007669"/>
    <property type="project" value="UniProtKB-KW"/>
</dbReference>
<dbReference type="InterPro" id="IPR029058">
    <property type="entry name" value="AB_hydrolase_fold"/>
</dbReference>
<comment type="similarity">
    <text evidence="1 3">Belongs to the peptidase S9A family.</text>
</comment>
<keyword evidence="6" id="KW-1185">Reference proteome</keyword>
<dbReference type="EC" id="3.4.21.-" evidence="3"/>
<evidence type="ECO:0000259" key="4">
    <source>
        <dbReference type="Pfam" id="PF00326"/>
    </source>
</evidence>
<sequence length="160" mass="17154">PLMLSVYGAYGLPLELQYDPTLLCLLARGWSVVKVHARGGGELGRRWHSAGCRRHKRAAVEDCLAALRVLTTAPAAFSSSMCRSPSQSAAFPGGVVLGAVLNTAPELFGAAVLRCAFLELLGSCSDTGQPLTAHEWDEWGHPDDPRDWVAAGKLCPYHNL</sequence>
<dbReference type="Proteomes" id="UP000001058">
    <property type="component" value="Unassembled WGS sequence"/>
</dbReference>
<evidence type="ECO:0000313" key="6">
    <source>
        <dbReference type="Proteomes" id="UP000001058"/>
    </source>
</evidence>
<evidence type="ECO:0000256" key="2">
    <source>
        <dbReference type="ARBA" id="ARBA00045448"/>
    </source>
</evidence>
<feature type="non-terminal residue" evidence="5">
    <location>
        <position position="1"/>
    </location>
</feature>
<dbReference type="PANTHER" id="PTHR11757">
    <property type="entry name" value="PROTEASE FAMILY S9A OLIGOPEPTIDASE"/>
    <property type="match status" value="1"/>
</dbReference>
<organism evidence="6">
    <name type="scientific">Volvox carteri f. nagariensis</name>
    <dbReference type="NCBI Taxonomy" id="3068"/>
    <lineage>
        <taxon>Eukaryota</taxon>
        <taxon>Viridiplantae</taxon>
        <taxon>Chlorophyta</taxon>
        <taxon>core chlorophytes</taxon>
        <taxon>Chlorophyceae</taxon>
        <taxon>CS clade</taxon>
        <taxon>Chlamydomonadales</taxon>
        <taxon>Volvocaceae</taxon>
        <taxon>Volvox</taxon>
    </lineage>
</organism>
<protein>
    <recommendedName>
        <fullName evidence="3">Prolyl endopeptidase</fullName>
        <ecNumber evidence="3">3.4.21.-</ecNumber>
    </recommendedName>
</protein>
<dbReference type="AlphaFoldDB" id="D8ULP5"/>
<dbReference type="GO" id="GO:0004252">
    <property type="term" value="F:serine-type endopeptidase activity"/>
    <property type="evidence" value="ECO:0007669"/>
    <property type="project" value="UniProtKB-UniRule"/>
</dbReference>
<dbReference type="OrthoDB" id="248387at2759"/>
<feature type="non-terminal residue" evidence="5">
    <location>
        <position position="160"/>
    </location>
</feature>
<evidence type="ECO:0000256" key="3">
    <source>
        <dbReference type="RuleBase" id="RU368024"/>
    </source>
</evidence>
<dbReference type="InterPro" id="IPR051543">
    <property type="entry name" value="Serine_Peptidase_S9A"/>
</dbReference>
<dbReference type="PRINTS" id="PR00862">
    <property type="entry name" value="PROLIGOPTASE"/>
</dbReference>
<comment type="function">
    <text evidence="2">Serine peptidase whose precise substrate specificity remains unclear. Does not cleave peptides after a arginine or lysine residue. Regulates trans-Golgi network morphology and sorting by regulating the membrane binding of the AP-1 complex. May play a role in the regulation of synaptic vesicle exocytosis.</text>
</comment>
<dbReference type="KEGG" id="vcn:VOLCADRAFT_32234"/>
<gene>
    <name evidence="5" type="ORF">VOLCADRAFT_32234</name>
</gene>